<dbReference type="AlphaFoldDB" id="A0A6P1MBQ2"/>
<gene>
    <name evidence="1" type="ORF">GT409_11095</name>
</gene>
<dbReference type="SUPFAM" id="SSF49899">
    <property type="entry name" value="Concanavalin A-like lectins/glucanases"/>
    <property type="match status" value="1"/>
</dbReference>
<evidence type="ECO:0000313" key="2">
    <source>
        <dbReference type="Proteomes" id="UP000464954"/>
    </source>
</evidence>
<sequence>MSFQLKAGLASAVFRVMVSDDDGQTWNEEYSLDDYNGGSSWQQVVVGLSSYAGSEILIRFEYVPGSYYSPGGVWLDEIIFSGGNWYGWDTLQTFESVTGGVVTNLEVGTNTLAFQAFDGASYGARSPSFTVVVAEDDGDIDDDGLPDDWEILYFGGETNANPEAIASNGVNTLLGTYIAGLDPTDPDSLFKASMTNANGFVVQWNAASGRVYSVYGATNLLNGFQPLETNILWPQSSWTDTVSRSENFYKIDVELPE</sequence>
<dbReference type="InterPro" id="IPR013320">
    <property type="entry name" value="ConA-like_dom_sf"/>
</dbReference>
<reference evidence="1 2" key="1">
    <citation type="submission" date="2020-01" db="EMBL/GenBank/DDBJ databases">
        <title>Ponticoccus aerotolerans gen. nov., sp. nov., an anaerobic bacterium and proposal of Ponticoccusceae fam. nov., Ponticoccusles ord. nov. and Ponticoccuse classis nov. in the phylum Kiritimatiellaeota.</title>
        <authorList>
            <person name="Zhou L.Y."/>
            <person name="Du Z.J."/>
        </authorList>
    </citation>
    <scope>NUCLEOTIDE SEQUENCE [LARGE SCALE GENOMIC DNA]</scope>
    <source>
        <strain evidence="1 2">S-5007</strain>
    </source>
</reference>
<keyword evidence="2" id="KW-1185">Reference proteome</keyword>
<dbReference type="Proteomes" id="UP000464954">
    <property type="component" value="Chromosome"/>
</dbReference>
<proteinExistence type="predicted"/>
<dbReference type="EMBL" id="CP047593">
    <property type="protein sequence ID" value="QHI69974.1"/>
    <property type="molecule type" value="Genomic_DNA"/>
</dbReference>
<evidence type="ECO:0000313" key="1">
    <source>
        <dbReference type="EMBL" id="QHI69974.1"/>
    </source>
</evidence>
<dbReference type="KEGG" id="taer:GT409_11095"/>
<dbReference type="RefSeq" id="WP_160629154.1">
    <property type="nucleotide sequence ID" value="NZ_CP047593.1"/>
</dbReference>
<accession>A0A6P1MBQ2</accession>
<name>A0A6P1MBQ2_9BACT</name>
<organism evidence="1 2">
    <name type="scientific">Tichowtungia aerotolerans</name>
    <dbReference type="NCBI Taxonomy" id="2697043"/>
    <lineage>
        <taxon>Bacteria</taxon>
        <taxon>Pseudomonadati</taxon>
        <taxon>Kiritimatiellota</taxon>
        <taxon>Tichowtungiia</taxon>
        <taxon>Tichowtungiales</taxon>
        <taxon>Tichowtungiaceae</taxon>
        <taxon>Tichowtungia</taxon>
    </lineage>
</organism>
<protein>
    <submittedName>
        <fullName evidence="1">Uncharacterized protein</fullName>
    </submittedName>
</protein>